<organism evidence="3 4">
    <name type="scientific">Bacillus thuringiensis</name>
    <dbReference type="NCBI Taxonomy" id="1428"/>
    <lineage>
        <taxon>Bacteria</taxon>
        <taxon>Bacillati</taxon>
        <taxon>Bacillota</taxon>
        <taxon>Bacilli</taxon>
        <taxon>Bacillales</taxon>
        <taxon>Bacillaceae</taxon>
        <taxon>Bacillus</taxon>
        <taxon>Bacillus cereus group</taxon>
    </lineage>
</organism>
<gene>
    <name evidence="3" type="ORF">CN398_02950</name>
</gene>
<evidence type="ECO:0000313" key="3">
    <source>
        <dbReference type="EMBL" id="PFB09780.1"/>
    </source>
</evidence>
<dbReference type="Pfam" id="PF07463">
    <property type="entry name" value="NUMOD4"/>
    <property type="match status" value="1"/>
</dbReference>
<name>A0A9X6Z691_BACTU</name>
<dbReference type="SUPFAM" id="SSF54060">
    <property type="entry name" value="His-Me finger endonucleases"/>
    <property type="match status" value="1"/>
</dbReference>
<feature type="domain" description="NUMOD4" evidence="1">
    <location>
        <begin position="5"/>
        <end position="58"/>
    </location>
</feature>
<proteinExistence type="predicted"/>
<dbReference type="RefSeq" id="WP_062804358.1">
    <property type="nucleotide sequence ID" value="NZ_CP014847.1"/>
</dbReference>
<dbReference type="AlphaFoldDB" id="A0A9X6Z691"/>
<evidence type="ECO:0000313" key="4">
    <source>
        <dbReference type="Proteomes" id="UP000220397"/>
    </source>
</evidence>
<dbReference type="Gene3D" id="3.90.75.20">
    <property type="match status" value="1"/>
</dbReference>
<dbReference type="InterPro" id="IPR044925">
    <property type="entry name" value="His-Me_finger_sf"/>
</dbReference>
<evidence type="ECO:0000259" key="1">
    <source>
        <dbReference type="Pfam" id="PF07463"/>
    </source>
</evidence>
<protein>
    <submittedName>
        <fullName evidence="3">HNH endonuclease</fullName>
    </submittedName>
</protein>
<dbReference type="GO" id="GO:0016788">
    <property type="term" value="F:hydrolase activity, acting on ester bonds"/>
    <property type="evidence" value="ECO:0007669"/>
    <property type="project" value="InterPro"/>
</dbReference>
<keyword evidence="3" id="KW-0540">Nuclease</keyword>
<dbReference type="InterPro" id="IPR003615">
    <property type="entry name" value="HNH_nuc"/>
</dbReference>
<dbReference type="InterPro" id="IPR010902">
    <property type="entry name" value="NUMOD4"/>
</dbReference>
<reference evidence="3 4" key="1">
    <citation type="submission" date="2017-09" db="EMBL/GenBank/DDBJ databases">
        <title>Large-scale bioinformatics analysis of Bacillus genomes uncovers conserved roles of natural products in bacterial physiology.</title>
        <authorList>
            <consortium name="Agbiome Team Llc"/>
            <person name="Bleich R.M."/>
            <person name="Kirk G.J."/>
            <person name="Santa Maria K.C."/>
            <person name="Allen S.E."/>
            <person name="Farag S."/>
            <person name="Shank E.A."/>
            <person name="Bowers A."/>
        </authorList>
    </citation>
    <scope>NUCLEOTIDE SEQUENCE [LARGE SCALE GENOMIC DNA]</scope>
    <source>
        <strain evidence="3 4">AFS015413</strain>
    </source>
</reference>
<accession>A0A9X6Z691</accession>
<dbReference type="Pfam" id="PF13392">
    <property type="entry name" value="HNH_3"/>
    <property type="match status" value="1"/>
</dbReference>
<keyword evidence="3" id="KW-0255">Endonuclease</keyword>
<sequence length="182" mass="20948">MNSVKWLPVVGYEGSYEVSNTGEVRTDANKVTYTKHHGIRRWRQRSLKPKTCKGRDFRVDLWMNGKPKTFLIHRLVALAFLPKVEGKNSINHKDGNPKNNHVSNLEWCDHKDNNNHAFDNDLMSSNKKVILVDNLTGEEHYFRSMSKANIFLGRSHNYLSAKLKQGHTDVDGYKILLEGAQE</sequence>
<feature type="domain" description="HNH nuclease" evidence="2">
    <location>
        <begin position="71"/>
        <end position="114"/>
    </location>
</feature>
<dbReference type="EMBL" id="NTUS01000009">
    <property type="protein sequence ID" value="PFB09780.1"/>
    <property type="molecule type" value="Genomic_DNA"/>
</dbReference>
<comment type="caution">
    <text evidence="3">The sequence shown here is derived from an EMBL/GenBank/DDBJ whole genome shotgun (WGS) entry which is preliminary data.</text>
</comment>
<keyword evidence="3" id="KW-0378">Hydrolase</keyword>
<dbReference type="Proteomes" id="UP000220397">
    <property type="component" value="Unassembled WGS sequence"/>
</dbReference>
<evidence type="ECO:0000259" key="2">
    <source>
        <dbReference type="Pfam" id="PF13392"/>
    </source>
</evidence>
<dbReference type="GO" id="GO:0004519">
    <property type="term" value="F:endonuclease activity"/>
    <property type="evidence" value="ECO:0007669"/>
    <property type="project" value="UniProtKB-KW"/>
</dbReference>